<evidence type="ECO:0000313" key="1">
    <source>
        <dbReference type="EMBL" id="KKL83611.1"/>
    </source>
</evidence>
<dbReference type="AlphaFoldDB" id="A0A0F9FZC2"/>
<comment type="caution">
    <text evidence="1">The sequence shown here is derived from an EMBL/GenBank/DDBJ whole genome shotgun (WGS) entry which is preliminary data.</text>
</comment>
<accession>A0A0F9FZC2</accession>
<dbReference type="EMBL" id="LAZR01021934">
    <property type="protein sequence ID" value="KKL83611.1"/>
    <property type="molecule type" value="Genomic_DNA"/>
</dbReference>
<organism evidence="1">
    <name type="scientific">marine sediment metagenome</name>
    <dbReference type="NCBI Taxonomy" id="412755"/>
    <lineage>
        <taxon>unclassified sequences</taxon>
        <taxon>metagenomes</taxon>
        <taxon>ecological metagenomes</taxon>
    </lineage>
</organism>
<sequence>LEDNALFWIVSFKRSELYTDAKGEKLLKAILRDLAAKKTFILRYYDKRDSRELQEQIRAVREKSNLLSHFISTKFEKEISGRALEWIETFYQLNECFVDFIEKLFDNIFILTKDIPLSAYLKGQSCMKFAFETGKNLDKFIVFKPGLLGQ</sequence>
<reference evidence="1" key="1">
    <citation type="journal article" date="2015" name="Nature">
        <title>Complex archaea that bridge the gap between prokaryotes and eukaryotes.</title>
        <authorList>
            <person name="Spang A."/>
            <person name="Saw J.H."/>
            <person name="Jorgensen S.L."/>
            <person name="Zaremba-Niedzwiedzka K."/>
            <person name="Martijn J."/>
            <person name="Lind A.E."/>
            <person name="van Eijk R."/>
            <person name="Schleper C."/>
            <person name="Guy L."/>
            <person name="Ettema T.J."/>
        </authorList>
    </citation>
    <scope>NUCLEOTIDE SEQUENCE</scope>
</reference>
<gene>
    <name evidence="1" type="ORF">LCGC14_1972980</name>
</gene>
<proteinExistence type="predicted"/>
<feature type="non-terminal residue" evidence="1">
    <location>
        <position position="1"/>
    </location>
</feature>
<protein>
    <submittedName>
        <fullName evidence="1">Uncharacterized protein</fullName>
    </submittedName>
</protein>
<name>A0A0F9FZC2_9ZZZZ</name>